<organism evidence="2 3">
    <name type="scientific">Candolleomyces eurysporus</name>
    <dbReference type="NCBI Taxonomy" id="2828524"/>
    <lineage>
        <taxon>Eukaryota</taxon>
        <taxon>Fungi</taxon>
        <taxon>Dikarya</taxon>
        <taxon>Basidiomycota</taxon>
        <taxon>Agaricomycotina</taxon>
        <taxon>Agaricomycetes</taxon>
        <taxon>Agaricomycetidae</taxon>
        <taxon>Agaricales</taxon>
        <taxon>Agaricineae</taxon>
        <taxon>Psathyrellaceae</taxon>
        <taxon>Candolleomyces</taxon>
    </lineage>
</organism>
<gene>
    <name evidence="2" type="ORF">H1R20_g2983</name>
</gene>
<dbReference type="PROSITE" id="PS50181">
    <property type="entry name" value="FBOX"/>
    <property type="match status" value="1"/>
</dbReference>
<name>A0A9W8JJN2_9AGAR</name>
<dbReference type="EMBL" id="JANBPK010000726">
    <property type="protein sequence ID" value="KAJ2934079.1"/>
    <property type="molecule type" value="Genomic_DNA"/>
</dbReference>
<accession>A0A9W8JJN2</accession>
<keyword evidence="3" id="KW-1185">Reference proteome</keyword>
<protein>
    <recommendedName>
        <fullName evidence="1">F-box domain-containing protein</fullName>
    </recommendedName>
</protein>
<proteinExistence type="predicted"/>
<feature type="domain" description="F-box" evidence="1">
    <location>
        <begin position="15"/>
        <end position="63"/>
    </location>
</feature>
<evidence type="ECO:0000313" key="2">
    <source>
        <dbReference type="EMBL" id="KAJ2934079.1"/>
    </source>
</evidence>
<dbReference type="Pfam" id="PF12937">
    <property type="entry name" value="F-box-like"/>
    <property type="match status" value="1"/>
</dbReference>
<feature type="non-terminal residue" evidence="2">
    <location>
        <position position="1"/>
    </location>
</feature>
<dbReference type="Gene3D" id="1.20.1280.50">
    <property type="match status" value="1"/>
</dbReference>
<evidence type="ECO:0000259" key="1">
    <source>
        <dbReference type="PROSITE" id="PS50181"/>
    </source>
</evidence>
<sequence>MNVPSYHEVLSSVKVKIMQKLPSEIQLLIIDYLGALDILHLQLTCKYYHRVIEKSARNIWRNCLRQQCIENELFWPSFKDLSLASEFKDACTTSSRVVKFYETALERRDAVLRRTQITQLDFSEGLEDDDIQDIQEIFLVPGGRFLLTLQQFKWLCVWDLTLTRDDSQTYNLRLQPLLRHGIDAYENLVFIDAVIDSTKIRLLVKIRSGIPQEVASSINLGESSDQDVLGYQYLQLSMSGDTWSVQQLSHLTVIYPNGVSSLVKYNTLGDDKVIFHANSVTFVWDFVQNHVSMWCLEGVPQVYDVFSFGTHMFYLGLEGIFGLERPPFEPIECNCIIVPPASTSNTLTISPAFSILHQRRHENVDRVSGPDSCNSRILNYAPIIYEITETEQQNDDNSTIDVDIPQPRVTTIHRYRFRFNPTRPTESKLDLIESSTAHRRPLMLNPQPYSLSNGRLAAVWTEDYEDIQNEHWQTTSLFLSLSSKFDPTTHCDPHSVVDPTIELPIRTELGLVKFCDVEPSDDEDDETPPLNALACEFCPQTGRAIVLWESEYMSWVTLYDFLC</sequence>
<reference evidence="2" key="1">
    <citation type="submission" date="2022-06" db="EMBL/GenBank/DDBJ databases">
        <title>Genome Sequence of Candolleomyces eurysporus.</title>
        <authorList>
            <person name="Buettner E."/>
        </authorList>
    </citation>
    <scope>NUCLEOTIDE SEQUENCE</scope>
    <source>
        <strain evidence="2">VTCC 930004</strain>
    </source>
</reference>
<dbReference type="InterPro" id="IPR036047">
    <property type="entry name" value="F-box-like_dom_sf"/>
</dbReference>
<dbReference type="SUPFAM" id="SSF81383">
    <property type="entry name" value="F-box domain"/>
    <property type="match status" value="1"/>
</dbReference>
<dbReference type="InterPro" id="IPR001810">
    <property type="entry name" value="F-box_dom"/>
</dbReference>
<comment type="caution">
    <text evidence="2">The sequence shown here is derived from an EMBL/GenBank/DDBJ whole genome shotgun (WGS) entry which is preliminary data.</text>
</comment>
<dbReference type="OrthoDB" id="2688364at2759"/>
<evidence type="ECO:0000313" key="3">
    <source>
        <dbReference type="Proteomes" id="UP001140091"/>
    </source>
</evidence>
<dbReference type="CDD" id="cd09917">
    <property type="entry name" value="F-box_SF"/>
    <property type="match status" value="1"/>
</dbReference>
<dbReference type="AlphaFoldDB" id="A0A9W8JJN2"/>
<dbReference type="Proteomes" id="UP001140091">
    <property type="component" value="Unassembled WGS sequence"/>
</dbReference>